<proteinExistence type="predicted"/>
<dbReference type="Proteomes" id="UP001164746">
    <property type="component" value="Chromosome 14"/>
</dbReference>
<dbReference type="PANTHER" id="PTHR14241:SF32">
    <property type="entry name" value="VWFA DOMAIN-CONTAINING PROTEIN-RELATED"/>
    <property type="match status" value="1"/>
</dbReference>
<name>A0ABY7FTQ4_MYAAR</name>
<dbReference type="InterPro" id="IPR027417">
    <property type="entry name" value="P-loop_NTPase"/>
</dbReference>
<accession>A0ABY7FTQ4</accession>
<dbReference type="InterPro" id="IPR006073">
    <property type="entry name" value="GTP-bd"/>
</dbReference>
<feature type="domain" description="G" evidence="1">
    <location>
        <begin position="58"/>
        <end position="195"/>
    </location>
</feature>
<dbReference type="Pfam" id="PF01926">
    <property type="entry name" value="MMR_HSR1"/>
    <property type="match status" value="1"/>
</dbReference>
<dbReference type="CDD" id="cd00882">
    <property type="entry name" value="Ras_like_GTPase"/>
    <property type="match status" value="1"/>
</dbReference>
<evidence type="ECO:0000313" key="3">
    <source>
        <dbReference type="Proteomes" id="UP001164746"/>
    </source>
</evidence>
<organism evidence="2 3">
    <name type="scientific">Mya arenaria</name>
    <name type="common">Soft-shell clam</name>
    <dbReference type="NCBI Taxonomy" id="6604"/>
    <lineage>
        <taxon>Eukaryota</taxon>
        <taxon>Metazoa</taxon>
        <taxon>Spiralia</taxon>
        <taxon>Lophotrochozoa</taxon>
        <taxon>Mollusca</taxon>
        <taxon>Bivalvia</taxon>
        <taxon>Autobranchia</taxon>
        <taxon>Heteroconchia</taxon>
        <taxon>Euheterodonta</taxon>
        <taxon>Imparidentia</taxon>
        <taxon>Neoheterodontei</taxon>
        <taxon>Myida</taxon>
        <taxon>Myoidea</taxon>
        <taxon>Myidae</taxon>
        <taxon>Mya</taxon>
    </lineage>
</organism>
<reference evidence="2" key="1">
    <citation type="submission" date="2022-11" db="EMBL/GenBank/DDBJ databases">
        <title>Centuries of genome instability and evolution in soft-shell clam transmissible cancer (bioRxiv).</title>
        <authorList>
            <person name="Hart S.F.M."/>
            <person name="Yonemitsu M.A."/>
            <person name="Giersch R.M."/>
            <person name="Beal B.F."/>
            <person name="Arriagada G."/>
            <person name="Davis B.W."/>
            <person name="Ostrander E.A."/>
            <person name="Goff S.P."/>
            <person name="Metzger M.J."/>
        </authorList>
    </citation>
    <scope>NUCLEOTIDE SEQUENCE</scope>
    <source>
        <strain evidence="2">MELC-2E11</strain>
        <tissue evidence="2">Siphon/mantle</tissue>
    </source>
</reference>
<protein>
    <submittedName>
        <fullName evidence="2">IFI44-like protein</fullName>
    </submittedName>
</protein>
<gene>
    <name evidence="2" type="ORF">MAR_011084</name>
</gene>
<keyword evidence="3" id="KW-1185">Reference proteome</keyword>
<dbReference type="Gene3D" id="3.40.50.300">
    <property type="entry name" value="P-loop containing nucleotide triphosphate hydrolases"/>
    <property type="match status" value="1"/>
</dbReference>
<dbReference type="SUPFAM" id="SSF52540">
    <property type="entry name" value="P-loop containing nucleoside triphosphate hydrolases"/>
    <property type="match status" value="1"/>
</dbReference>
<evidence type="ECO:0000313" key="2">
    <source>
        <dbReference type="EMBL" id="WAR25380.1"/>
    </source>
</evidence>
<sequence length="315" mass="35256">MHIFANRRRPYQEEHVLEWKQPSGVAETSGMERQAKLKDEVTIAKPLVGLDVSHFRFLLLGPIGSGKSSFINTVNAAISGRVTQRASCGTSHHSVTTTYTPYTYRNCSGSSLHLKLCDTPGLEPTQGIDVTDCRFLLNGHVPEFYTFNPSVHFGLDSHEFRVKSTADAKVHCAVFVIDASTVDHMSEKLVDTMTSFKKIMFEKGVPQAVLLTKIDTVSDTVDEDVSRVFNCADIEQKVKKASEVLGLPRNSVFPVKNYEHEIDGDRNVDILALVALRQLLYFAMDYLENQKMQQNKTGDSVRLQCGLWCVPAKKR</sequence>
<dbReference type="EMBL" id="CP111025">
    <property type="protein sequence ID" value="WAR25380.1"/>
    <property type="molecule type" value="Genomic_DNA"/>
</dbReference>
<dbReference type="PANTHER" id="PTHR14241">
    <property type="entry name" value="INTERFERON-INDUCED PROTEIN 44"/>
    <property type="match status" value="1"/>
</dbReference>
<evidence type="ECO:0000259" key="1">
    <source>
        <dbReference type="Pfam" id="PF01926"/>
    </source>
</evidence>